<dbReference type="OrthoDB" id="8780147at2"/>
<evidence type="ECO:0000313" key="1">
    <source>
        <dbReference type="EMBL" id="QDQ28045.1"/>
    </source>
</evidence>
<evidence type="ECO:0000313" key="2">
    <source>
        <dbReference type="Proteomes" id="UP000317550"/>
    </source>
</evidence>
<organism evidence="1 2">
    <name type="scientific">Chitinimonas arctica</name>
    <dbReference type="NCBI Taxonomy" id="2594795"/>
    <lineage>
        <taxon>Bacteria</taxon>
        <taxon>Pseudomonadati</taxon>
        <taxon>Pseudomonadota</taxon>
        <taxon>Betaproteobacteria</taxon>
        <taxon>Neisseriales</taxon>
        <taxon>Chitinibacteraceae</taxon>
        <taxon>Chitinimonas</taxon>
    </lineage>
</organism>
<proteinExistence type="predicted"/>
<dbReference type="KEGG" id="cari:FNU76_17785"/>
<dbReference type="Proteomes" id="UP000317550">
    <property type="component" value="Chromosome"/>
</dbReference>
<gene>
    <name evidence="1" type="ORF">FNU76_17785</name>
</gene>
<dbReference type="AlphaFoldDB" id="A0A516SIR0"/>
<protein>
    <submittedName>
        <fullName evidence="1">Uncharacterized protein</fullName>
    </submittedName>
</protein>
<reference evidence="2" key="1">
    <citation type="submission" date="2019-07" db="EMBL/GenBank/DDBJ databases">
        <title>Chitinimonas sp. nov., isolated from Ny-Alesund, arctica soil.</title>
        <authorList>
            <person name="Xu Q."/>
            <person name="Peng F."/>
        </authorList>
    </citation>
    <scope>NUCLEOTIDE SEQUENCE [LARGE SCALE GENOMIC DNA]</scope>
    <source>
        <strain evidence="2">R3-44</strain>
    </source>
</reference>
<keyword evidence="2" id="KW-1185">Reference proteome</keyword>
<name>A0A516SIR0_9NEIS</name>
<accession>A0A516SIR0</accession>
<sequence>MNHMPTLNLKALDPAELMPLPEVPESYGPRDEEEQRIHELVMEGIHSGPGVVYDTVDDFMLALEARVLR</sequence>
<dbReference type="EMBL" id="CP041730">
    <property type="protein sequence ID" value="QDQ28045.1"/>
    <property type="molecule type" value="Genomic_DNA"/>
</dbReference>